<dbReference type="SMART" id="SM00881">
    <property type="entry name" value="CoA_binding"/>
    <property type="match status" value="1"/>
</dbReference>
<name>A0ABV0EHQ1_9BURK</name>
<comment type="caution">
    <text evidence="2">The sequence shown here is derived from an EMBL/GenBank/DDBJ whole genome shotgun (WGS) entry which is preliminary data.</text>
</comment>
<evidence type="ECO:0000313" key="3">
    <source>
        <dbReference type="Proteomes" id="UP001482231"/>
    </source>
</evidence>
<dbReference type="Pfam" id="PF13380">
    <property type="entry name" value="CoA_binding_2"/>
    <property type="match status" value="1"/>
</dbReference>
<dbReference type="InterPro" id="IPR036291">
    <property type="entry name" value="NAD(P)-bd_dom_sf"/>
</dbReference>
<accession>A0ABV0EHQ1</accession>
<dbReference type="InterPro" id="IPR003781">
    <property type="entry name" value="CoA-bd"/>
</dbReference>
<dbReference type="SUPFAM" id="SSF51735">
    <property type="entry name" value="NAD(P)-binding Rossmann-fold domains"/>
    <property type="match status" value="1"/>
</dbReference>
<reference evidence="2 3" key="1">
    <citation type="submission" date="2024-02" db="EMBL/GenBank/DDBJ databases">
        <title>New thermophilic sulfur-oxidizing bacteria from a hot springs of the Uzon caldera (Kamchatka, Russia).</title>
        <authorList>
            <person name="Dukat A.M."/>
            <person name="Elcheninov A.G."/>
            <person name="Frolov E.N."/>
        </authorList>
    </citation>
    <scope>NUCLEOTIDE SEQUENCE [LARGE SCALE GENOMIC DNA]</scope>
    <source>
        <strain evidence="2 3">AK1</strain>
    </source>
</reference>
<protein>
    <submittedName>
        <fullName evidence="2">CoA-binding protein</fullName>
    </submittedName>
</protein>
<dbReference type="RefSeq" id="WP_347308460.1">
    <property type="nucleotide sequence ID" value="NZ_JBAJEX010000006.1"/>
</dbReference>
<gene>
    <name evidence="2" type="ORF">V6E02_09020</name>
</gene>
<evidence type="ECO:0000259" key="1">
    <source>
        <dbReference type="SMART" id="SM00881"/>
    </source>
</evidence>
<evidence type="ECO:0000313" key="2">
    <source>
        <dbReference type="EMBL" id="MEO1767352.1"/>
    </source>
</evidence>
<organism evidence="2 3">
    <name type="scientific">Thiobacter aerophilum</name>
    <dbReference type="NCBI Taxonomy" id="3121275"/>
    <lineage>
        <taxon>Bacteria</taxon>
        <taxon>Pseudomonadati</taxon>
        <taxon>Pseudomonadota</taxon>
        <taxon>Betaproteobacteria</taxon>
        <taxon>Burkholderiales</taxon>
        <taxon>Thiobacteraceae</taxon>
        <taxon>Thiobacter</taxon>
    </lineage>
</organism>
<dbReference type="PANTHER" id="PTHR33303">
    <property type="entry name" value="CYTOPLASMIC PROTEIN-RELATED"/>
    <property type="match status" value="1"/>
</dbReference>
<dbReference type="PANTHER" id="PTHR33303:SF2">
    <property type="entry name" value="COA-BINDING DOMAIN-CONTAINING PROTEIN"/>
    <property type="match status" value="1"/>
</dbReference>
<keyword evidence="3" id="KW-1185">Reference proteome</keyword>
<proteinExistence type="predicted"/>
<dbReference type="Gene3D" id="3.40.50.720">
    <property type="entry name" value="NAD(P)-binding Rossmann-like Domain"/>
    <property type="match status" value="1"/>
</dbReference>
<dbReference type="EMBL" id="JBAJEX010000006">
    <property type="protein sequence ID" value="MEO1767352.1"/>
    <property type="molecule type" value="Genomic_DNA"/>
</dbReference>
<feature type="domain" description="CoA-binding" evidence="1">
    <location>
        <begin position="14"/>
        <end position="107"/>
    </location>
</feature>
<sequence length="137" mass="15264">MTFVNPPPEAIRELLKRVKTIAVVGLSPKPDRPSHQVARALKRFGYHIIPVRPGVTEILGEKAYARLADVPETIDLVDVFRAPAQLDAIVDECIRLKIPALWIQEGIVNEAAAQRAREAGLIVVMDRCLYKDYVANL</sequence>
<dbReference type="Proteomes" id="UP001482231">
    <property type="component" value="Unassembled WGS sequence"/>
</dbReference>